<keyword evidence="4" id="KW-0862">Zinc</keyword>
<comment type="cofactor">
    <cofactor evidence="1">
        <name>Zn(2+)</name>
        <dbReference type="ChEBI" id="CHEBI:29105"/>
    </cofactor>
</comment>
<dbReference type="GO" id="GO:0008270">
    <property type="term" value="F:zinc ion binding"/>
    <property type="evidence" value="ECO:0007669"/>
    <property type="project" value="InterPro"/>
</dbReference>
<dbReference type="GO" id="GO:0016702">
    <property type="term" value="F:oxidoreductase activity, acting on single donors with incorporation of molecular oxygen, incorporation of two atoms of oxygen"/>
    <property type="evidence" value="ECO:0007669"/>
    <property type="project" value="UniProtKB-ARBA"/>
</dbReference>
<dbReference type="PIRSF" id="PIRSF006157">
    <property type="entry name" value="Doxgns_DODA"/>
    <property type="match status" value="1"/>
</dbReference>
<evidence type="ECO:0000259" key="6">
    <source>
        <dbReference type="Pfam" id="PF02900"/>
    </source>
</evidence>
<dbReference type="InterPro" id="IPR014436">
    <property type="entry name" value="Extradiol_dOase_DODA"/>
</dbReference>
<dbReference type="Pfam" id="PF02900">
    <property type="entry name" value="LigB"/>
    <property type="match status" value="1"/>
</dbReference>
<dbReference type="Proteomes" id="UP000799439">
    <property type="component" value="Unassembled WGS sequence"/>
</dbReference>
<keyword evidence="8" id="KW-1185">Reference proteome</keyword>
<dbReference type="PANTHER" id="PTHR30096:SF0">
    <property type="entry name" value="4,5-DOPA DIOXYGENASE EXTRADIOL-LIKE PROTEIN"/>
    <property type="match status" value="1"/>
</dbReference>
<sequence length="279" mass="31454">MASSLNNPQSRTPVYFLGIGGPNFMENRTHPAFLKLGETGREITQKVRPKAIVVISAHWQHSPTSVAVNVREEGQLIYDFYGFPPHYYEHKFPHRGSREIAEKVIKSLEAKGIEVERTERGLDHGVWVGFLAAFDPQENPLYCPIVQLSLMDNYDIDQHYRIGEALQSLRDEGVLIVGAGMVVHNLNDFRKSRGKGPLMPYASTFEMAVTEALREPENRKPAMSSLMQRTDTDEAHPSWEHIMPLHVAAGAAGDDRGERIWAMPEGSLNWGQYRFGSIL</sequence>
<evidence type="ECO:0000256" key="1">
    <source>
        <dbReference type="ARBA" id="ARBA00001947"/>
    </source>
</evidence>
<dbReference type="Gene3D" id="3.40.830.10">
    <property type="entry name" value="LigB-like"/>
    <property type="match status" value="1"/>
</dbReference>
<protein>
    <submittedName>
        <fullName evidence="7">Aromatic ring-opening dioxygenase LigB subunit</fullName>
    </submittedName>
</protein>
<evidence type="ECO:0000256" key="4">
    <source>
        <dbReference type="ARBA" id="ARBA00022833"/>
    </source>
</evidence>
<evidence type="ECO:0000256" key="2">
    <source>
        <dbReference type="ARBA" id="ARBA00007581"/>
    </source>
</evidence>
<dbReference type="EMBL" id="ML996094">
    <property type="protein sequence ID" value="KAF2147994.1"/>
    <property type="molecule type" value="Genomic_DNA"/>
</dbReference>
<feature type="domain" description="Extradiol ring-cleavage dioxygenase class III enzyme subunit B" evidence="6">
    <location>
        <begin position="30"/>
        <end position="258"/>
    </location>
</feature>
<keyword evidence="7" id="KW-0223">Dioxygenase</keyword>
<comment type="caution">
    <text evidence="7">The sequence shown here is derived from an EMBL/GenBank/DDBJ whole genome shotgun (WGS) entry which is preliminary data.</text>
</comment>
<accession>A0A9P4IW74</accession>
<dbReference type="GO" id="GO:0008198">
    <property type="term" value="F:ferrous iron binding"/>
    <property type="evidence" value="ECO:0007669"/>
    <property type="project" value="InterPro"/>
</dbReference>
<keyword evidence="3" id="KW-0479">Metal-binding</keyword>
<evidence type="ECO:0000313" key="7">
    <source>
        <dbReference type="EMBL" id="KAF2147994.1"/>
    </source>
</evidence>
<name>A0A9P4IW74_9PEZI</name>
<evidence type="ECO:0000313" key="8">
    <source>
        <dbReference type="Proteomes" id="UP000799439"/>
    </source>
</evidence>
<proteinExistence type="inferred from homology"/>
<dbReference type="InterPro" id="IPR004183">
    <property type="entry name" value="Xdiol_dOase_suB"/>
</dbReference>
<evidence type="ECO:0000256" key="5">
    <source>
        <dbReference type="ARBA" id="ARBA00023002"/>
    </source>
</evidence>
<dbReference type="AlphaFoldDB" id="A0A9P4IW74"/>
<evidence type="ECO:0000256" key="3">
    <source>
        <dbReference type="ARBA" id="ARBA00022723"/>
    </source>
</evidence>
<keyword evidence="5" id="KW-0560">Oxidoreductase</keyword>
<dbReference type="OrthoDB" id="7396853at2759"/>
<dbReference type="CDD" id="cd07363">
    <property type="entry name" value="45_DOPA_Dioxygenase"/>
    <property type="match status" value="1"/>
</dbReference>
<dbReference type="PANTHER" id="PTHR30096">
    <property type="entry name" value="4,5-DOPA DIOXYGENASE EXTRADIOL-LIKE PROTEIN"/>
    <property type="match status" value="1"/>
</dbReference>
<comment type="similarity">
    <text evidence="2">Belongs to the DODA-type extradiol aromatic ring-opening dioxygenase family.</text>
</comment>
<organism evidence="7 8">
    <name type="scientific">Myriangium duriaei CBS 260.36</name>
    <dbReference type="NCBI Taxonomy" id="1168546"/>
    <lineage>
        <taxon>Eukaryota</taxon>
        <taxon>Fungi</taxon>
        <taxon>Dikarya</taxon>
        <taxon>Ascomycota</taxon>
        <taxon>Pezizomycotina</taxon>
        <taxon>Dothideomycetes</taxon>
        <taxon>Dothideomycetidae</taxon>
        <taxon>Myriangiales</taxon>
        <taxon>Myriangiaceae</taxon>
        <taxon>Myriangium</taxon>
    </lineage>
</organism>
<reference evidence="7" key="1">
    <citation type="journal article" date="2020" name="Stud. Mycol.">
        <title>101 Dothideomycetes genomes: a test case for predicting lifestyles and emergence of pathogens.</title>
        <authorList>
            <person name="Haridas S."/>
            <person name="Albert R."/>
            <person name="Binder M."/>
            <person name="Bloem J."/>
            <person name="Labutti K."/>
            <person name="Salamov A."/>
            <person name="Andreopoulos B."/>
            <person name="Baker S."/>
            <person name="Barry K."/>
            <person name="Bills G."/>
            <person name="Bluhm B."/>
            <person name="Cannon C."/>
            <person name="Castanera R."/>
            <person name="Culley D."/>
            <person name="Daum C."/>
            <person name="Ezra D."/>
            <person name="Gonzalez J."/>
            <person name="Henrissat B."/>
            <person name="Kuo A."/>
            <person name="Liang C."/>
            <person name="Lipzen A."/>
            <person name="Lutzoni F."/>
            <person name="Magnuson J."/>
            <person name="Mondo S."/>
            <person name="Nolan M."/>
            <person name="Ohm R."/>
            <person name="Pangilinan J."/>
            <person name="Park H.-J."/>
            <person name="Ramirez L."/>
            <person name="Alfaro M."/>
            <person name="Sun H."/>
            <person name="Tritt A."/>
            <person name="Yoshinaga Y."/>
            <person name="Zwiers L.-H."/>
            <person name="Turgeon B."/>
            <person name="Goodwin S."/>
            <person name="Spatafora J."/>
            <person name="Crous P."/>
            <person name="Grigoriev I."/>
        </authorList>
    </citation>
    <scope>NUCLEOTIDE SEQUENCE</scope>
    <source>
        <strain evidence="7">CBS 260.36</strain>
    </source>
</reference>
<gene>
    <name evidence="7" type="ORF">K461DRAFT_288713</name>
</gene>
<dbReference type="SUPFAM" id="SSF53213">
    <property type="entry name" value="LigB-like"/>
    <property type="match status" value="1"/>
</dbReference>